<feature type="compositionally biased region" description="Basic and acidic residues" evidence="2">
    <location>
        <begin position="313"/>
        <end position="349"/>
    </location>
</feature>
<evidence type="ECO:0000313" key="4">
    <source>
        <dbReference type="Proteomes" id="UP000094043"/>
    </source>
</evidence>
<dbReference type="Proteomes" id="UP000094043">
    <property type="component" value="Chromosome 3"/>
</dbReference>
<gene>
    <name evidence="3" type="ORF">L203_102336</name>
</gene>
<feature type="coiled-coil region" evidence="1">
    <location>
        <begin position="546"/>
        <end position="605"/>
    </location>
</feature>
<accession>A0A1E3IAA8</accession>
<name>A0A1E3IAA8_9TREE</name>
<proteinExistence type="predicted"/>
<dbReference type="OrthoDB" id="435460at2759"/>
<keyword evidence="1" id="KW-0175">Coiled coil</keyword>
<feature type="region of interest" description="Disordered" evidence="2">
    <location>
        <begin position="313"/>
        <end position="416"/>
    </location>
</feature>
<feature type="region of interest" description="Disordered" evidence="2">
    <location>
        <begin position="200"/>
        <end position="234"/>
    </location>
</feature>
<feature type="compositionally biased region" description="Polar residues" evidence="2">
    <location>
        <begin position="400"/>
        <end position="409"/>
    </location>
</feature>
<feature type="region of interest" description="Disordered" evidence="2">
    <location>
        <begin position="752"/>
        <end position="787"/>
    </location>
</feature>
<evidence type="ECO:0000256" key="2">
    <source>
        <dbReference type="SAM" id="MobiDB-lite"/>
    </source>
</evidence>
<feature type="compositionally biased region" description="Basic and acidic residues" evidence="2">
    <location>
        <begin position="380"/>
        <end position="389"/>
    </location>
</feature>
<dbReference type="VEuPathDB" id="FungiDB:L203_04793"/>
<feature type="region of interest" description="Disordered" evidence="2">
    <location>
        <begin position="671"/>
        <end position="715"/>
    </location>
</feature>
<reference evidence="3" key="3">
    <citation type="submission" date="2024-01" db="EMBL/GenBank/DDBJ databases">
        <authorList>
            <person name="Coelho M.A."/>
            <person name="David-Palma M."/>
            <person name="Shea T."/>
            <person name="Sun S."/>
            <person name="Cuomo C.A."/>
            <person name="Heitman J."/>
        </authorList>
    </citation>
    <scope>NUCLEOTIDE SEQUENCE</scope>
    <source>
        <strain evidence="3">CBS 7841</strain>
    </source>
</reference>
<dbReference type="KEGG" id="cdep:91086548"/>
<dbReference type="CDD" id="cd11655">
    <property type="entry name" value="rap1_myb-like"/>
    <property type="match status" value="1"/>
</dbReference>
<evidence type="ECO:0000313" key="3">
    <source>
        <dbReference type="EMBL" id="WVN87160.1"/>
    </source>
</evidence>
<dbReference type="SUPFAM" id="SSF52113">
    <property type="entry name" value="BRCT domain"/>
    <property type="match status" value="1"/>
</dbReference>
<dbReference type="RefSeq" id="XP_066067860.1">
    <property type="nucleotide sequence ID" value="XM_066211763.1"/>
</dbReference>
<reference evidence="3" key="2">
    <citation type="journal article" date="2022" name="Elife">
        <title>Obligate sexual reproduction of a homothallic fungus closely related to the Cryptococcus pathogenic species complex.</title>
        <authorList>
            <person name="Passer A.R."/>
            <person name="Clancey S.A."/>
            <person name="Shea T."/>
            <person name="David-Palma M."/>
            <person name="Averette A.F."/>
            <person name="Boekhout T."/>
            <person name="Porcel B.M."/>
            <person name="Nowrousian M."/>
            <person name="Cuomo C.A."/>
            <person name="Sun S."/>
            <person name="Heitman J."/>
            <person name="Coelho M.A."/>
        </authorList>
    </citation>
    <scope>NUCLEOTIDE SEQUENCE</scope>
    <source>
        <strain evidence="3">CBS 7841</strain>
    </source>
</reference>
<keyword evidence="4" id="KW-1185">Reference proteome</keyword>
<dbReference type="InterPro" id="IPR036420">
    <property type="entry name" value="BRCT_dom_sf"/>
</dbReference>
<dbReference type="InterPro" id="IPR015010">
    <property type="entry name" value="TERF2IP_Myb"/>
</dbReference>
<dbReference type="PROSITE" id="PS50172">
    <property type="entry name" value="BRCT"/>
    <property type="match status" value="2"/>
</dbReference>
<dbReference type="Pfam" id="PF08914">
    <property type="entry name" value="Myb_Rap1"/>
    <property type="match status" value="1"/>
</dbReference>
<organism evidence="3 4">
    <name type="scientific">Cryptococcus depauperatus CBS 7841</name>
    <dbReference type="NCBI Taxonomy" id="1295531"/>
    <lineage>
        <taxon>Eukaryota</taxon>
        <taxon>Fungi</taxon>
        <taxon>Dikarya</taxon>
        <taxon>Basidiomycota</taxon>
        <taxon>Agaricomycotina</taxon>
        <taxon>Tremellomycetes</taxon>
        <taxon>Tremellales</taxon>
        <taxon>Cryptococcaceae</taxon>
        <taxon>Cryptococcus</taxon>
    </lineage>
</organism>
<feature type="region of interest" description="Disordered" evidence="2">
    <location>
        <begin position="430"/>
        <end position="470"/>
    </location>
</feature>
<feature type="compositionally biased region" description="Basic residues" evidence="2">
    <location>
        <begin position="697"/>
        <end position="708"/>
    </location>
</feature>
<dbReference type="InterPro" id="IPR001357">
    <property type="entry name" value="BRCT_dom"/>
</dbReference>
<sequence>MVSQLLKDHKVCLAEKQFWRKVIPLVHTTIEELGGSVISTQKEATIVLVNPNHHTYKHQIAQNTNGPLIRSYHWLAWCRKAERLVDPSEMELKAPVFTYPSDIEDNRPLRTYVSINLYRLLGEDSETAYTDCVLVLSLGGALIVRKRADADLIVINEDSKFAKLAHKEKKEHGRDWQKIVDRNWVERCIKAKRLIWNENEDDDDGAESDDSFRSNGMTKNDTSERPPKNRSRANYTARDDDFLCRWLAHHHPFGPFHSRKTYINLVAQVDEYPQASRHPYQSWHDRYKKNQRSFASRIARYVAEGIDRSLKTGKERRAAKKKETEIVQAERPDTNERPRLRLSEEESTTKGKRKLVVLSDNEDLPSAKRSTADLASNGTPEKDQLKADEGTEDTDEFPQPINNIQTAKNATVEDKGKTRVLIPSSSILQSIQHSEASSPRQGPPAPSALTHNTSSKASAPAALSDVTVSEQNQNKENQVLNVMSQNPDHNSNGHFLNQMEPDSSELYPQSVADTAIQEDAGQLKERNMMKVMRAKDSDTSVTSVDAEAVEDLMSEENKTFNNATENGAVSTIAEIGPNIPGNHDIEAESEQMDALDVQQESLRIEVLPLPKNIRPATELIRIRQPVQADTTKQMVQVSSKGLQVVPINVSSTREMESSMAVVHSGFVNPKTRRSSVDVTGTSFESESTSEHLQSSKSAKKFNHRPRRSLLRDELLASSNKRRKTLDRISGASTSAAGPLANEEVDTVYASNAIPPRTPSLTPAPNIPMQETPPRTSQKPLSWRERNAKAERGRTLVNQLRQQYRAKIMELSQKYSLTPAQVVEWVNMTGRKDGGKYWDDVEKSLEAHFDKK</sequence>
<dbReference type="GeneID" id="91086548"/>
<protein>
    <submittedName>
        <fullName evidence="3">Uncharacterized protein</fullName>
    </submittedName>
</protein>
<evidence type="ECO:0000256" key="1">
    <source>
        <dbReference type="SAM" id="Coils"/>
    </source>
</evidence>
<reference evidence="3" key="1">
    <citation type="submission" date="2016-06" db="EMBL/GenBank/DDBJ databases">
        <authorList>
            <person name="Cuomo C."/>
            <person name="Litvintseva A."/>
            <person name="Heitman J."/>
            <person name="Chen Y."/>
            <person name="Sun S."/>
            <person name="Springer D."/>
            <person name="Dromer F."/>
            <person name="Young S."/>
            <person name="Zeng Q."/>
            <person name="Chapman S."/>
            <person name="Gujja S."/>
            <person name="Saif S."/>
            <person name="Birren B."/>
        </authorList>
    </citation>
    <scope>NUCLEOTIDE SEQUENCE</scope>
    <source>
        <strain evidence="3">CBS 7841</strain>
    </source>
</reference>
<dbReference type="EMBL" id="CP143786">
    <property type="protein sequence ID" value="WVN87160.1"/>
    <property type="molecule type" value="Genomic_DNA"/>
</dbReference>
<feature type="compositionally biased region" description="Acidic residues" evidence="2">
    <location>
        <begin position="200"/>
        <end position="209"/>
    </location>
</feature>
<dbReference type="AlphaFoldDB" id="A0A1E3IAA8"/>
<dbReference type="Gene3D" id="1.10.10.60">
    <property type="entry name" value="Homeodomain-like"/>
    <property type="match status" value="1"/>
</dbReference>